<evidence type="ECO:0000313" key="7">
    <source>
        <dbReference type="Proteomes" id="UP000319769"/>
    </source>
</evidence>
<dbReference type="InterPro" id="IPR000524">
    <property type="entry name" value="Tscrpt_reg_HTH_GntR"/>
</dbReference>
<protein>
    <submittedName>
        <fullName evidence="6">GntR family transcriptional regulator</fullName>
    </submittedName>
</protein>
<name>A0A5N0UZ34_9PSEU</name>
<feature type="domain" description="HTH gntR-type" evidence="5">
    <location>
        <begin position="13"/>
        <end position="80"/>
    </location>
</feature>
<keyword evidence="1" id="KW-0805">Transcription regulation</keyword>
<evidence type="ECO:0000256" key="4">
    <source>
        <dbReference type="SAM" id="MobiDB-lite"/>
    </source>
</evidence>
<dbReference type="Gene3D" id="1.20.120.530">
    <property type="entry name" value="GntR ligand-binding domain-like"/>
    <property type="match status" value="1"/>
</dbReference>
<evidence type="ECO:0000256" key="3">
    <source>
        <dbReference type="ARBA" id="ARBA00023163"/>
    </source>
</evidence>
<dbReference type="Proteomes" id="UP000319769">
    <property type="component" value="Unassembled WGS sequence"/>
</dbReference>
<feature type="region of interest" description="Disordered" evidence="4">
    <location>
        <begin position="217"/>
        <end position="240"/>
    </location>
</feature>
<dbReference type="PANTHER" id="PTHR43537">
    <property type="entry name" value="TRANSCRIPTIONAL REGULATOR, GNTR FAMILY"/>
    <property type="match status" value="1"/>
</dbReference>
<dbReference type="InterPro" id="IPR036390">
    <property type="entry name" value="WH_DNA-bd_sf"/>
</dbReference>
<sequence>MSPAENANFVPRASLADTVYERLREEIMHGQIADGSRLNQVDLAARYGVSRIPIREALRRLQAESLVIATPYHPYVVRNVTADQVLELVDIRAVLEDLALAKRKELGPGTVAELRRINREMASGPGGEAFLALDRQFHTLIAGPDSMVVGMINDVRDKVHKYVSNMVDAKPGRTAATQEHEKIISALEAQDMDFARRLMREHVMQSRLFIMNRLAVENTEPPEDEKPKPAKAGRKAKSSR</sequence>
<comment type="caution">
    <text evidence="6">The sequence shown here is derived from an EMBL/GenBank/DDBJ whole genome shotgun (WGS) entry which is preliminary data.</text>
</comment>
<keyword evidence="7" id="KW-1185">Reference proteome</keyword>
<dbReference type="InterPro" id="IPR036388">
    <property type="entry name" value="WH-like_DNA-bd_sf"/>
</dbReference>
<evidence type="ECO:0000259" key="5">
    <source>
        <dbReference type="PROSITE" id="PS50949"/>
    </source>
</evidence>
<dbReference type="EMBL" id="VMNW02000031">
    <property type="protein sequence ID" value="KAA9159046.1"/>
    <property type="molecule type" value="Genomic_DNA"/>
</dbReference>
<dbReference type="Gene3D" id="1.10.10.10">
    <property type="entry name" value="Winged helix-like DNA-binding domain superfamily/Winged helix DNA-binding domain"/>
    <property type="match status" value="1"/>
</dbReference>
<evidence type="ECO:0000256" key="1">
    <source>
        <dbReference type="ARBA" id="ARBA00023015"/>
    </source>
</evidence>
<dbReference type="PANTHER" id="PTHR43537:SF5">
    <property type="entry name" value="UXU OPERON TRANSCRIPTIONAL REGULATOR"/>
    <property type="match status" value="1"/>
</dbReference>
<dbReference type="InterPro" id="IPR008920">
    <property type="entry name" value="TF_FadR/GntR_C"/>
</dbReference>
<dbReference type="SUPFAM" id="SSF48008">
    <property type="entry name" value="GntR ligand-binding domain-like"/>
    <property type="match status" value="1"/>
</dbReference>
<dbReference type="CDD" id="cd07377">
    <property type="entry name" value="WHTH_GntR"/>
    <property type="match status" value="1"/>
</dbReference>
<dbReference type="GO" id="GO:0003677">
    <property type="term" value="F:DNA binding"/>
    <property type="evidence" value="ECO:0007669"/>
    <property type="project" value="UniProtKB-KW"/>
</dbReference>
<dbReference type="GO" id="GO:0003700">
    <property type="term" value="F:DNA-binding transcription factor activity"/>
    <property type="evidence" value="ECO:0007669"/>
    <property type="project" value="InterPro"/>
</dbReference>
<dbReference type="PROSITE" id="PS50949">
    <property type="entry name" value="HTH_GNTR"/>
    <property type="match status" value="1"/>
</dbReference>
<dbReference type="SUPFAM" id="SSF46785">
    <property type="entry name" value="Winged helix' DNA-binding domain"/>
    <property type="match status" value="1"/>
</dbReference>
<feature type="compositionally biased region" description="Basic residues" evidence="4">
    <location>
        <begin position="229"/>
        <end position="240"/>
    </location>
</feature>
<dbReference type="SMART" id="SM00895">
    <property type="entry name" value="FCD"/>
    <property type="match status" value="1"/>
</dbReference>
<organism evidence="6 7">
    <name type="scientific">Amycolatopsis acidicola</name>
    <dbReference type="NCBI Taxonomy" id="2596893"/>
    <lineage>
        <taxon>Bacteria</taxon>
        <taxon>Bacillati</taxon>
        <taxon>Actinomycetota</taxon>
        <taxon>Actinomycetes</taxon>
        <taxon>Pseudonocardiales</taxon>
        <taxon>Pseudonocardiaceae</taxon>
        <taxon>Amycolatopsis</taxon>
    </lineage>
</organism>
<reference evidence="6" key="1">
    <citation type="submission" date="2019-09" db="EMBL/GenBank/DDBJ databases">
        <authorList>
            <person name="Teo W.F.A."/>
            <person name="Duangmal K."/>
        </authorList>
    </citation>
    <scope>NUCLEOTIDE SEQUENCE [LARGE SCALE GENOMIC DNA]</scope>
    <source>
        <strain evidence="6">K81G1</strain>
    </source>
</reference>
<accession>A0A5N0UZ34</accession>
<dbReference type="AlphaFoldDB" id="A0A5N0UZ34"/>
<dbReference type="SMART" id="SM00345">
    <property type="entry name" value="HTH_GNTR"/>
    <property type="match status" value="1"/>
</dbReference>
<keyword evidence="2" id="KW-0238">DNA-binding</keyword>
<dbReference type="InterPro" id="IPR011711">
    <property type="entry name" value="GntR_C"/>
</dbReference>
<dbReference type="RefSeq" id="WP_144756392.1">
    <property type="nucleotide sequence ID" value="NZ_VMNW02000031.1"/>
</dbReference>
<keyword evidence="3" id="KW-0804">Transcription</keyword>
<dbReference type="PRINTS" id="PR00035">
    <property type="entry name" value="HTHGNTR"/>
</dbReference>
<evidence type="ECO:0000313" key="6">
    <source>
        <dbReference type="EMBL" id="KAA9159046.1"/>
    </source>
</evidence>
<dbReference type="Pfam" id="PF00392">
    <property type="entry name" value="GntR"/>
    <property type="match status" value="1"/>
</dbReference>
<dbReference type="Pfam" id="PF07729">
    <property type="entry name" value="FCD"/>
    <property type="match status" value="1"/>
</dbReference>
<gene>
    <name evidence="6" type="ORF">FPZ12_021075</name>
</gene>
<proteinExistence type="predicted"/>
<evidence type="ECO:0000256" key="2">
    <source>
        <dbReference type="ARBA" id="ARBA00023125"/>
    </source>
</evidence>
<dbReference type="OrthoDB" id="8664638at2"/>